<evidence type="ECO:0000313" key="1">
    <source>
        <dbReference type="EMBL" id="ADD92901.1"/>
    </source>
</evidence>
<protein>
    <submittedName>
        <fullName evidence="1">Uncharacterized protein</fullName>
    </submittedName>
</protein>
<proteinExistence type="predicted"/>
<organism evidence="1">
    <name type="scientific">uncultured archaeon MedDCM-OCT-S02-C115</name>
    <dbReference type="NCBI Taxonomy" id="743083"/>
    <lineage>
        <taxon>Archaea</taxon>
        <taxon>environmental samples</taxon>
    </lineage>
</organism>
<dbReference type="EMBL" id="GU942957">
    <property type="protein sequence ID" value="ADD92901.1"/>
    <property type="molecule type" value="Genomic_DNA"/>
</dbReference>
<name>D6PB00_9ARCH</name>
<accession>D6PB00</accession>
<dbReference type="AlphaFoldDB" id="D6PB00"/>
<sequence>MSGCTSPQTSALCGEGYDEMYGGYDYIYVSTSIDTDNSLNITVQILGGGGGWLEESDIHEANQEVTVGLTVKLGDGSEQSIGYGSQTWAVEGDEHDGSYWLSLLYFQSPAGFCDTGCEEIKFSGGEQDAVYYYDETCDSSPWVDI</sequence>
<reference evidence="1" key="1">
    <citation type="journal article" date="2010" name="ISME J.">
        <title>Metagenome of the Mediterranean deep chlorophyll maximum studied by direct and fosmid library 454 pyrosequencing.</title>
        <authorList>
            <person name="Ghai R."/>
            <person name="Martin-Cuadrado A.B."/>
            <person name="Molto A.G."/>
            <person name="Heredia I.G."/>
            <person name="Cabrera R."/>
            <person name="Martin J."/>
            <person name="Verdu M."/>
            <person name="Deschamps P."/>
            <person name="Moreira D."/>
            <person name="Lopez-Garcia P."/>
            <person name="Mira A."/>
            <person name="Rodriguez-Valera F."/>
        </authorList>
    </citation>
    <scope>NUCLEOTIDE SEQUENCE</scope>
</reference>